<feature type="domain" description="DDH" evidence="6">
    <location>
        <begin position="83"/>
        <end position="232"/>
    </location>
</feature>
<evidence type="ECO:0000256" key="1">
    <source>
        <dbReference type="ARBA" id="ARBA00005915"/>
    </source>
</evidence>
<dbReference type="GO" id="GO:0003676">
    <property type="term" value="F:nucleic acid binding"/>
    <property type="evidence" value="ECO:0007669"/>
    <property type="project" value="InterPro"/>
</dbReference>
<feature type="domain" description="DHHA1" evidence="7">
    <location>
        <begin position="354"/>
        <end position="445"/>
    </location>
</feature>
<evidence type="ECO:0000313" key="10">
    <source>
        <dbReference type="Proteomes" id="UP000193804"/>
    </source>
</evidence>
<keyword evidence="10" id="KW-1185">Reference proteome</keyword>
<evidence type="ECO:0000256" key="3">
    <source>
        <dbReference type="ARBA" id="ARBA00022722"/>
    </source>
</evidence>
<gene>
    <name evidence="9" type="ORF">SAMN05661096_01641</name>
</gene>
<dbReference type="InterPro" id="IPR038763">
    <property type="entry name" value="DHH_sf"/>
</dbReference>
<sequence length="569" mass="63538">MPTEKKWIIAPEPETTKIEELSQAININSVLSKILINRDITSFSEAKSYFRPSIEDCHDPFLMQDMSTAVKRLTKAIDNEEAILVYGDYDVDGSTSVSMMYSFLKNYTKNLHYYIPDRYLEGYGISKKGIDFAEDKNCSLIISLDCGIKANEQVKYANSKNIDFIICDHHNPGQKIPEAVAVLDPKRQDCRYPFKELSGCGVGFKLIQGFCIERKIPEHHAFELLDLVAISIAADIVAVTGENRTLAFYGLEKINFNPRPGIKALLQASGLKEKITISNLVFQLGPRINAAGRIDHAHLAVRLLTAIHEDEALIIADDVSNKNNSRKDFDQNITSEALSIIGDDTELLAASSTVLYNKNWHKGVIGIVASRCIEQHYRPTIIMTESNGKATGSARSVDGFDLYGAIESCKEYLEQFGGHKHAAGLTLPIENIPAFSAAFEQVVKNSITEDQLTAKVHIDSYIEIDQITEKFYTILSQMDPFGPGNMQPVFAAKDLKILGEPLILKEKHLKLTVKNKNGNQKITAIGFGMAEYKALIMNSNDFELAFTIQENHFNGVKSLQLYLKDIRIE</sequence>
<dbReference type="EMBL" id="FXAW01000003">
    <property type="protein sequence ID" value="SMG27676.1"/>
    <property type="molecule type" value="Genomic_DNA"/>
</dbReference>
<evidence type="ECO:0000259" key="8">
    <source>
        <dbReference type="Pfam" id="PF17768"/>
    </source>
</evidence>
<dbReference type="GO" id="GO:0008409">
    <property type="term" value="F:5'-3' exonuclease activity"/>
    <property type="evidence" value="ECO:0007669"/>
    <property type="project" value="InterPro"/>
</dbReference>
<dbReference type="GO" id="GO:0006281">
    <property type="term" value="P:DNA repair"/>
    <property type="evidence" value="ECO:0007669"/>
    <property type="project" value="InterPro"/>
</dbReference>
<keyword evidence="3" id="KW-0540">Nuclease</keyword>
<dbReference type="InterPro" id="IPR041122">
    <property type="entry name" value="RecJ_OB"/>
</dbReference>
<dbReference type="Gene3D" id="3.90.1640.30">
    <property type="match status" value="1"/>
</dbReference>
<protein>
    <recommendedName>
        <fullName evidence="2">Single-stranded-DNA-specific exonuclease RecJ</fullName>
    </recommendedName>
</protein>
<dbReference type="Pfam" id="PF17768">
    <property type="entry name" value="RecJ_OB"/>
    <property type="match status" value="1"/>
</dbReference>
<keyword evidence="4" id="KW-0378">Hydrolase</keyword>
<dbReference type="GO" id="GO:0006310">
    <property type="term" value="P:DNA recombination"/>
    <property type="evidence" value="ECO:0007669"/>
    <property type="project" value="InterPro"/>
</dbReference>
<dbReference type="PANTHER" id="PTHR30255:SF2">
    <property type="entry name" value="SINGLE-STRANDED-DNA-SPECIFIC EXONUCLEASE RECJ"/>
    <property type="match status" value="1"/>
</dbReference>
<proteinExistence type="inferred from homology"/>
<evidence type="ECO:0000256" key="4">
    <source>
        <dbReference type="ARBA" id="ARBA00022801"/>
    </source>
</evidence>
<evidence type="ECO:0000256" key="5">
    <source>
        <dbReference type="ARBA" id="ARBA00022839"/>
    </source>
</evidence>
<evidence type="ECO:0000259" key="6">
    <source>
        <dbReference type="Pfam" id="PF01368"/>
    </source>
</evidence>
<dbReference type="InterPro" id="IPR003156">
    <property type="entry name" value="DHHA1_dom"/>
</dbReference>
<dbReference type="OrthoDB" id="9809852at2"/>
<dbReference type="InterPro" id="IPR004610">
    <property type="entry name" value="RecJ"/>
</dbReference>
<feature type="domain" description="RecJ OB" evidence="8">
    <location>
        <begin position="458"/>
        <end position="565"/>
    </location>
</feature>
<dbReference type="PANTHER" id="PTHR30255">
    <property type="entry name" value="SINGLE-STRANDED-DNA-SPECIFIC EXONUCLEASE RECJ"/>
    <property type="match status" value="1"/>
</dbReference>
<accession>A0A1X7JIS7</accession>
<name>A0A1X7JIS7_9BACT</name>
<dbReference type="InterPro" id="IPR001667">
    <property type="entry name" value="DDH_dom"/>
</dbReference>
<dbReference type="NCBIfam" id="TIGR00644">
    <property type="entry name" value="recJ"/>
    <property type="match status" value="1"/>
</dbReference>
<evidence type="ECO:0000313" key="9">
    <source>
        <dbReference type="EMBL" id="SMG27676.1"/>
    </source>
</evidence>
<dbReference type="InterPro" id="IPR051673">
    <property type="entry name" value="SSDNA_exonuclease_RecJ"/>
</dbReference>
<comment type="similarity">
    <text evidence="1">Belongs to the RecJ family.</text>
</comment>
<evidence type="ECO:0000259" key="7">
    <source>
        <dbReference type="Pfam" id="PF02272"/>
    </source>
</evidence>
<dbReference type="Proteomes" id="UP000193804">
    <property type="component" value="Unassembled WGS sequence"/>
</dbReference>
<reference evidence="10" key="1">
    <citation type="submission" date="2017-04" db="EMBL/GenBank/DDBJ databases">
        <authorList>
            <person name="Varghese N."/>
            <person name="Submissions S."/>
        </authorList>
    </citation>
    <scope>NUCLEOTIDE SEQUENCE [LARGE SCALE GENOMIC DNA]</scope>
    <source>
        <strain evidence="10">DSM 4125</strain>
    </source>
</reference>
<dbReference type="SUPFAM" id="SSF64182">
    <property type="entry name" value="DHH phosphoesterases"/>
    <property type="match status" value="1"/>
</dbReference>
<organism evidence="9 10">
    <name type="scientific">Marivirga sericea</name>
    <dbReference type="NCBI Taxonomy" id="1028"/>
    <lineage>
        <taxon>Bacteria</taxon>
        <taxon>Pseudomonadati</taxon>
        <taxon>Bacteroidota</taxon>
        <taxon>Cytophagia</taxon>
        <taxon>Cytophagales</taxon>
        <taxon>Marivirgaceae</taxon>
        <taxon>Marivirga</taxon>
    </lineage>
</organism>
<dbReference type="STRING" id="1028.SAMN05661096_01641"/>
<dbReference type="RefSeq" id="WP_085516575.1">
    <property type="nucleotide sequence ID" value="NZ_FXAW01000003.1"/>
</dbReference>
<keyword evidence="5 9" id="KW-0269">Exonuclease</keyword>
<dbReference type="AlphaFoldDB" id="A0A1X7JIS7"/>
<dbReference type="Gene3D" id="3.10.310.30">
    <property type="match status" value="1"/>
</dbReference>
<dbReference type="Pfam" id="PF01368">
    <property type="entry name" value="DHH"/>
    <property type="match status" value="1"/>
</dbReference>
<dbReference type="Pfam" id="PF02272">
    <property type="entry name" value="DHHA1"/>
    <property type="match status" value="1"/>
</dbReference>
<evidence type="ECO:0000256" key="2">
    <source>
        <dbReference type="ARBA" id="ARBA00019841"/>
    </source>
</evidence>